<keyword evidence="12" id="KW-1185">Reference proteome</keyword>
<dbReference type="OrthoDB" id="29559at10239"/>
<evidence type="ECO:0000256" key="6">
    <source>
        <dbReference type="ARBA" id="ARBA00023170"/>
    </source>
</evidence>
<feature type="transmembrane region" description="Helical" evidence="9">
    <location>
        <begin position="242"/>
        <end position="264"/>
    </location>
</feature>
<evidence type="ECO:0000256" key="5">
    <source>
        <dbReference type="ARBA" id="ARBA00023136"/>
    </source>
</evidence>
<feature type="transmembrane region" description="Helical" evidence="9">
    <location>
        <begin position="88"/>
        <end position="108"/>
    </location>
</feature>
<evidence type="ECO:0000256" key="1">
    <source>
        <dbReference type="ARBA" id="ARBA00004141"/>
    </source>
</evidence>
<feature type="domain" description="G-protein coupled receptors family 1 profile" evidence="10">
    <location>
        <begin position="67"/>
        <end position="337"/>
    </location>
</feature>
<evidence type="ECO:0000313" key="11">
    <source>
        <dbReference type="EMBL" id="AHC02784.1"/>
    </source>
</evidence>
<evidence type="ECO:0000259" key="10">
    <source>
        <dbReference type="PROSITE" id="PS50262"/>
    </source>
</evidence>
<keyword evidence="5 9" id="KW-0472">Membrane</keyword>
<evidence type="ECO:0000256" key="8">
    <source>
        <dbReference type="SAM" id="MobiDB-lite"/>
    </source>
</evidence>
<evidence type="ECO:0000256" key="4">
    <source>
        <dbReference type="ARBA" id="ARBA00023040"/>
    </source>
</evidence>
<comment type="subcellular location">
    <subcellularLocation>
        <location evidence="1">Membrane</location>
        <topology evidence="1">Multi-pass membrane protein</topology>
    </subcellularLocation>
</comment>
<accession>A0A075CZR0</accession>
<evidence type="ECO:0000256" key="2">
    <source>
        <dbReference type="ARBA" id="ARBA00022692"/>
    </source>
</evidence>
<name>A0A075CZR0_9BETA</name>
<evidence type="ECO:0000256" key="7">
    <source>
        <dbReference type="ARBA" id="ARBA00023224"/>
    </source>
</evidence>
<dbReference type="EMBL" id="KF921519">
    <property type="protein sequence ID" value="AHC02784.1"/>
    <property type="molecule type" value="Genomic_DNA"/>
</dbReference>
<dbReference type="RefSeq" id="YP_009052029.1">
    <property type="nucleotide sequence ID" value="NC_024696.1"/>
</dbReference>
<feature type="compositionally biased region" description="Basic residues" evidence="8">
    <location>
        <begin position="516"/>
        <end position="535"/>
    </location>
</feature>
<sequence>MFFRKIKFDDAEKGNTSAIFVGLCDYKTQLGLDLYNVTWCNRTDRDRDATSFHHGVLIGTAISGLLINCLVILYWLATWRRFKQTAHLFNINLVIIDVLDCMAVPMMVQNDFGNLNVSLEMCRALLLIHHGAFVARPLFLMFIWISRYNSLVINSITKSKSSVKWHQVLCTTVAWGVAGFSAVPSLMFANIGTVLSDGGWVNGSNETAAKVYERSRTYGTCGIPFMAFDRSYVSLQMTFVRILMWTLTPLCVLCVTNILIVKMLHQNKFKRKVKPMLILLAQMVSFLLTEMPFTVTVFSNLATPVERNCSVSIDKENAALVTHAFTVAHLSTNPLLYVILGVSVKTLYRELRTGQLWKTNKEARRLQASSCTRLDRLSGSTTPQASRSSRTNRGVGIVSETLVEDCVFTTTTPTTTASSSASVELFSHGHETSSTNTSLDGDSPESLILHHPYRPLGESRYVQPNLIYEENDISPRDKYLYDTDTDSDSTIHYRDSENSKVDLHRTYLGVYYTTGNRRRRRRSKSNTNFKTKRRNSKSELRKLANYLRPQTTAFSEIDVNSETNINTYPCVLLTTPHCRKRRHGQPTVSDEEESNAYQSVV</sequence>
<feature type="region of interest" description="Disordered" evidence="8">
    <location>
        <begin position="579"/>
        <end position="601"/>
    </location>
</feature>
<dbReference type="GeneID" id="20098513"/>
<feature type="transmembrane region" description="Helical" evidence="9">
    <location>
        <begin position="318"/>
        <end position="342"/>
    </location>
</feature>
<keyword evidence="7" id="KW-0807">Transducer</keyword>
<dbReference type="Proteomes" id="UP000152474">
    <property type="component" value="Segment"/>
</dbReference>
<keyword evidence="4" id="KW-0297">G-protein coupled receptor</keyword>
<keyword evidence="6" id="KW-0675">Receptor</keyword>
<keyword evidence="11" id="KW-0946">Virion</keyword>
<dbReference type="PROSITE" id="PS50262">
    <property type="entry name" value="G_PROTEIN_RECEP_F1_2"/>
    <property type="match status" value="1"/>
</dbReference>
<dbReference type="KEGG" id="vg:20098513"/>
<dbReference type="GO" id="GO:0007204">
    <property type="term" value="P:positive regulation of cytosolic calcium ion concentration"/>
    <property type="evidence" value="ECO:0007669"/>
    <property type="project" value="TreeGrafter"/>
</dbReference>
<feature type="transmembrane region" description="Helical" evidence="9">
    <location>
        <begin position="168"/>
        <end position="191"/>
    </location>
</feature>
<gene>
    <name evidence="11" type="primary">U12</name>
</gene>
<evidence type="ECO:0000256" key="9">
    <source>
        <dbReference type="SAM" id="Phobius"/>
    </source>
</evidence>
<protein>
    <submittedName>
        <fullName evidence="11">Envelope glycoprotein UL33</fullName>
    </submittedName>
</protein>
<dbReference type="GO" id="GO:0019957">
    <property type="term" value="F:C-C chemokine binding"/>
    <property type="evidence" value="ECO:0007669"/>
    <property type="project" value="TreeGrafter"/>
</dbReference>
<dbReference type="PANTHER" id="PTHR10489">
    <property type="entry name" value="CELL ADHESION MOLECULE"/>
    <property type="match status" value="1"/>
</dbReference>
<keyword evidence="3 9" id="KW-1133">Transmembrane helix</keyword>
<dbReference type="GO" id="GO:0016493">
    <property type="term" value="F:C-C chemokine receptor activity"/>
    <property type="evidence" value="ECO:0007669"/>
    <property type="project" value="TreeGrafter"/>
</dbReference>
<feature type="region of interest" description="Disordered" evidence="8">
    <location>
        <begin position="516"/>
        <end position="537"/>
    </location>
</feature>
<dbReference type="GO" id="GO:0006955">
    <property type="term" value="P:immune response"/>
    <property type="evidence" value="ECO:0007669"/>
    <property type="project" value="TreeGrafter"/>
</dbReference>
<evidence type="ECO:0000313" key="12">
    <source>
        <dbReference type="Proteomes" id="UP000152474"/>
    </source>
</evidence>
<dbReference type="PANTHER" id="PTHR10489:SF932">
    <property type="entry name" value="G-PROTEIN COUPLED RECEPTORS FAMILY 1 PROFILE DOMAIN-CONTAINING PROTEIN"/>
    <property type="match status" value="1"/>
</dbReference>
<dbReference type="Gene3D" id="1.20.1070.10">
    <property type="entry name" value="Rhodopsin 7-helix transmembrane proteins"/>
    <property type="match status" value="1"/>
</dbReference>
<dbReference type="InterPro" id="IPR050119">
    <property type="entry name" value="CCR1-9-like"/>
</dbReference>
<dbReference type="GO" id="GO:0060326">
    <property type="term" value="P:cell chemotaxis"/>
    <property type="evidence" value="ECO:0007669"/>
    <property type="project" value="TreeGrafter"/>
</dbReference>
<dbReference type="GO" id="GO:0019031">
    <property type="term" value="C:viral envelope"/>
    <property type="evidence" value="ECO:0007669"/>
    <property type="project" value="UniProtKB-KW"/>
</dbReference>
<feature type="transmembrane region" description="Helical" evidence="9">
    <location>
        <begin position="276"/>
        <end position="298"/>
    </location>
</feature>
<feature type="transmembrane region" description="Helical" evidence="9">
    <location>
        <begin position="128"/>
        <end position="147"/>
    </location>
</feature>
<feature type="transmembrane region" description="Helical" evidence="9">
    <location>
        <begin position="52"/>
        <end position="76"/>
    </location>
</feature>
<dbReference type="InterPro" id="IPR017452">
    <property type="entry name" value="GPCR_Rhodpsn_7TM"/>
</dbReference>
<dbReference type="SUPFAM" id="SSF81321">
    <property type="entry name" value="Family A G protein-coupled receptor-like"/>
    <property type="match status" value="1"/>
</dbReference>
<organism evidence="11 12">
    <name type="scientific">Elephant endotheliotropic herpesvirus 5</name>
    <dbReference type="NCBI Taxonomy" id="768738"/>
    <lineage>
        <taxon>Viruses</taxon>
        <taxon>Duplodnaviria</taxon>
        <taxon>Heunggongvirae</taxon>
        <taxon>Peploviricota</taxon>
        <taxon>Herviviricetes</taxon>
        <taxon>Herpesvirales</taxon>
        <taxon>Orthoherpesviridae</taxon>
        <taxon>Betaherpesvirinae</taxon>
        <taxon>Proboscivirus</taxon>
    </lineage>
</organism>
<dbReference type="GO" id="GO:0016020">
    <property type="term" value="C:membrane"/>
    <property type="evidence" value="ECO:0007669"/>
    <property type="project" value="UniProtKB-SubCell"/>
</dbReference>
<reference evidence="11 12" key="1">
    <citation type="submission" date="2013-11" db="EMBL/GenBank/DDBJ databases">
        <title>Genome sequence of elephant endotheliotropic herpesvirus 5.</title>
        <authorList>
            <person name="Wilkie G.S."/>
            <person name="Davison A.J."/>
            <person name="Denk D."/>
            <person name="Kerr K."/>
            <person name="Redrobe S."/>
            <person name="Steinbach F."/>
            <person name="Dastjerdi A."/>
        </authorList>
    </citation>
    <scope>NUCLEOTIDE SEQUENCE [LARGE SCALE GENOMIC DNA]</scope>
    <source>
        <strain evidence="11 12">Vijay</strain>
    </source>
</reference>
<keyword evidence="11" id="KW-0261">Viral envelope protein</keyword>
<keyword evidence="2 9" id="KW-0812">Transmembrane</keyword>
<proteinExistence type="predicted"/>
<dbReference type="GO" id="GO:0019722">
    <property type="term" value="P:calcium-mediated signaling"/>
    <property type="evidence" value="ECO:0007669"/>
    <property type="project" value="TreeGrafter"/>
</dbReference>
<evidence type="ECO:0000256" key="3">
    <source>
        <dbReference type="ARBA" id="ARBA00022989"/>
    </source>
</evidence>